<reference evidence="6 7" key="1">
    <citation type="submission" date="2019-03" db="EMBL/GenBank/DDBJ databases">
        <title>Genomic Encyclopedia of Archaeal and Bacterial Type Strains, Phase II (KMG-II): from individual species to whole genera.</title>
        <authorList>
            <person name="Goeker M."/>
        </authorList>
    </citation>
    <scope>NUCLEOTIDE SEQUENCE [LARGE SCALE GENOMIC DNA]</scope>
    <source>
        <strain evidence="6 7">DSM 45499</strain>
    </source>
</reference>
<comment type="caution">
    <text evidence="6">The sequence shown here is derived from an EMBL/GenBank/DDBJ whole genome shotgun (WGS) entry which is preliminary data.</text>
</comment>
<dbReference type="Gene3D" id="3.40.190.10">
    <property type="entry name" value="Periplasmic binding protein-like II"/>
    <property type="match status" value="1"/>
</dbReference>
<dbReference type="GO" id="GO:0030313">
    <property type="term" value="C:cell envelope"/>
    <property type="evidence" value="ECO:0007669"/>
    <property type="project" value="UniProtKB-SubCell"/>
</dbReference>
<dbReference type="PROSITE" id="PS51318">
    <property type="entry name" value="TAT"/>
    <property type="match status" value="1"/>
</dbReference>
<comment type="subcellular location">
    <subcellularLocation>
        <location evidence="1">Cell envelope</location>
    </subcellularLocation>
</comment>
<dbReference type="RefSeq" id="WP_133901818.1">
    <property type="nucleotide sequence ID" value="NZ_SOCP01000002.1"/>
</dbReference>
<organism evidence="6 7">
    <name type="scientific">Actinophytocola oryzae</name>
    <dbReference type="NCBI Taxonomy" id="502181"/>
    <lineage>
        <taxon>Bacteria</taxon>
        <taxon>Bacillati</taxon>
        <taxon>Actinomycetota</taxon>
        <taxon>Actinomycetes</taxon>
        <taxon>Pseudonocardiales</taxon>
        <taxon>Pseudonocardiaceae</taxon>
    </lineage>
</organism>
<sequence length="525" mass="57260">MTPPGREPALSRRSFLRIGALVGAGVAFGPSLAACAGPTGAAGPGTMTLALNRSLVSLDNKLNQFDAAVTVQRAVRQGLTSIDRDLRVTNVLAERFELTAPTQWTVRLRDDIRYSDGSRVAVADVDTALAMYQQVQGSFLAGFFPEWPRVNQLDDRTFTLDTERPFPVLDYLMANILITPAKDNKPEELQSGIGTGPYVVAESSRGTGDYTLRRNENYWGTRAVVPEVRVRFVPEESSRVVSMRSGEVDVIDTISPDSADQLAGLPGVHVESVDGTRTNQLFYNFRKPEDHPLSNPKVREALTYAIDQHALANDVLAGSVTSATGVVAATLRGATDNHAYTHDPRKARQMLDAAGVRDLELTLIWESGEFASDAFVMEAVTQMLGDVGVRVKLHEFQPGGDISAWRQGKGGDWDVLGNGYGNPTGLALTSLQGMYGGTPEKEATRDTYQGYVFPDVAQLIVDASSEVDDDRRDQLLARAQDAVWDTWPCLWAFVPNSVLAQRDRVRDLLLAPNNSYDLSATKLEA</sequence>
<dbReference type="Proteomes" id="UP000294927">
    <property type="component" value="Unassembled WGS sequence"/>
</dbReference>
<dbReference type="PANTHER" id="PTHR30290:SF10">
    <property type="entry name" value="PERIPLASMIC OLIGOPEPTIDE-BINDING PROTEIN-RELATED"/>
    <property type="match status" value="1"/>
</dbReference>
<dbReference type="InterPro" id="IPR030678">
    <property type="entry name" value="Peptide/Ni-bd"/>
</dbReference>
<dbReference type="Gene3D" id="3.90.76.10">
    <property type="entry name" value="Dipeptide-binding Protein, Domain 1"/>
    <property type="match status" value="1"/>
</dbReference>
<evidence type="ECO:0000256" key="1">
    <source>
        <dbReference type="ARBA" id="ARBA00004196"/>
    </source>
</evidence>
<dbReference type="GO" id="GO:0043190">
    <property type="term" value="C:ATP-binding cassette (ABC) transporter complex"/>
    <property type="evidence" value="ECO:0007669"/>
    <property type="project" value="InterPro"/>
</dbReference>
<evidence type="ECO:0000259" key="5">
    <source>
        <dbReference type="Pfam" id="PF00496"/>
    </source>
</evidence>
<comment type="similarity">
    <text evidence="2">Belongs to the bacterial solute-binding protein 5 family.</text>
</comment>
<accession>A0A4R7W4N0</accession>
<dbReference type="GO" id="GO:1904680">
    <property type="term" value="F:peptide transmembrane transporter activity"/>
    <property type="evidence" value="ECO:0007669"/>
    <property type="project" value="TreeGrafter"/>
</dbReference>
<evidence type="ECO:0000313" key="6">
    <source>
        <dbReference type="EMBL" id="TDV56597.1"/>
    </source>
</evidence>
<keyword evidence="3" id="KW-0813">Transport</keyword>
<dbReference type="Gene3D" id="3.10.105.10">
    <property type="entry name" value="Dipeptide-binding Protein, Domain 3"/>
    <property type="match status" value="1"/>
</dbReference>
<dbReference type="GO" id="GO:0015833">
    <property type="term" value="P:peptide transport"/>
    <property type="evidence" value="ECO:0007669"/>
    <property type="project" value="TreeGrafter"/>
</dbReference>
<evidence type="ECO:0000256" key="4">
    <source>
        <dbReference type="ARBA" id="ARBA00022729"/>
    </source>
</evidence>
<name>A0A4R7W4N0_9PSEU</name>
<dbReference type="InterPro" id="IPR006311">
    <property type="entry name" value="TAT_signal"/>
</dbReference>
<feature type="domain" description="Solute-binding protein family 5" evidence="5">
    <location>
        <begin position="89"/>
        <end position="439"/>
    </location>
</feature>
<proteinExistence type="inferred from homology"/>
<protein>
    <submittedName>
        <fullName evidence="6">Peptide/nickel transport system substrate-binding protein</fullName>
    </submittedName>
</protein>
<gene>
    <name evidence="6" type="ORF">CLV71_102664</name>
</gene>
<evidence type="ECO:0000256" key="2">
    <source>
        <dbReference type="ARBA" id="ARBA00005695"/>
    </source>
</evidence>
<dbReference type="InterPro" id="IPR000914">
    <property type="entry name" value="SBP_5_dom"/>
</dbReference>
<dbReference type="InterPro" id="IPR039424">
    <property type="entry name" value="SBP_5"/>
</dbReference>
<dbReference type="PROSITE" id="PS51257">
    <property type="entry name" value="PROKAR_LIPOPROTEIN"/>
    <property type="match status" value="1"/>
</dbReference>
<dbReference type="AlphaFoldDB" id="A0A4R7W4N0"/>
<dbReference type="Pfam" id="PF00496">
    <property type="entry name" value="SBP_bac_5"/>
    <property type="match status" value="1"/>
</dbReference>
<dbReference type="CDD" id="cd00995">
    <property type="entry name" value="PBP2_NikA_DppA_OppA_like"/>
    <property type="match status" value="1"/>
</dbReference>
<keyword evidence="4" id="KW-0732">Signal</keyword>
<dbReference type="PANTHER" id="PTHR30290">
    <property type="entry name" value="PERIPLASMIC BINDING COMPONENT OF ABC TRANSPORTER"/>
    <property type="match status" value="1"/>
</dbReference>
<evidence type="ECO:0000256" key="3">
    <source>
        <dbReference type="ARBA" id="ARBA00022448"/>
    </source>
</evidence>
<dbReference type="SUPFAM" id="SSF53850">
    <property type="entry name" value="Periplasmic binding protein-like II"/>
    <property type="match status" value="1"/>
</dbReference>
<evidence type="ECO:0000313" key="7">
    <source>
        <dbReference type="Proteomes" id="UP000294927"/>
    </source>
</evidence>
<dbReference type="EMBL" id="SOCP01000002">
    <property type="protein sequence ID" value="TDV56597.1"/>
    <property type="molecule type" value="Genomic_DNA"/>
</dbReference>
<dbReference type="PIRSF" id="PIRSF002741">
    <property type="entry name" value="MppA"/>
    <property type="match status" value="1"/>
</dbReference>
<dbReference type="OrthoDB" id="9046151at2"/>
<keyword evidence="7" id="KW-1185">Reference proteome</keyword>
<dbReference type="GO" id="GO:0042597">
    <property type="term" value="C:periplasmic space"/>
    <property type="evidence" value="ECO:0007669"/>
    <property type="project" value="UniProtKB-ARBA"/>
</dbReference>